<dbReference type="Proteomes" id="UP001392437">
    <property type="component" value="Unassembled WGS sequence"/>
</dbReference>
<dbReference type="EMBL" id="JAQQWP010000006">
    <property type="protein sequence ID" value="KAK8114698.1"/>
    <property type="molecule type" value="Genomic_DNA"/>
</dbReference>
<proteinExistence type="predicted"/>
<reference evidence="2 3" key="1">
    <citation type="submission" date="2023-01" db="EMBL/GenBank/DDBJ databases">
        <title>Analysis of 21 Apiospora genomes using comparative genomics revels a genus with tremendous synthesis potential of carbohydrate active enzymes and secondary metabolites.</title>
        <authorList>
            <person name="Sorensen T."/>
        </authorList>
    </citation>
    <scope>NUCLEOTIDE SEQUENCE [LARGE SCALE GENOMIC DNA]</scope>
    <source>
        <strain evidence="2 3">CBS 117206</strain>
    </source>
</reference>
<evidence type="ECO:0000313" key="2">
    <source>
        <dbReference type="EMBL" id="KAK8114698.1"/>
    </source>
</evidence>
<feature type="compositionally biased region" description="Low complexity" evidence="1">
    <location>
        <begin position="24"/>
        <end position="46"/>
    </location>
</feature>
<comment type="caution">
    <text evidence="2">The sequence shown here is derived from an EMBL/GenBank/DDBJ whole genome shotgun (WGS) entry which is preliminary data.</text>
</comment>
<keyword evidence="3" id="KW-1185">Reference proteome</keyword>
<gene>
    <name evidence="2" type="ORF">PG999_006767</name>
</gene>
<protein>
    <submittedName>
        <fullName evidence="2">Calcium channel subunit cch1 protein</fullName>
    </submittedName>
</protein>
<feature type="compositionally biased region" description="Polar residues" evidence="1">
    <location>
        <begin position="1"/>
        <end position="20"/>
    </location>
</feature>
<feature type="region of interest" description="Disordered" evidence="1">
    <location>
        <begin position="1"/>
        <end position="52"/>
    </location>
</feature>
<dbReference type="AlphaFoldDB" id="A0AAW0QWG6"/>
<evidence type="ECO:0000313" key="3">
    <source>
        <dbReference type="Proteomes" id="UP001392437"/>
    </source>
</evidence>
<organism evidence="2 3">
    <name type="scientific">Apiospora kogelbergensis</name>
    <dbReference type="NCBI Taxonomy" id="1337665"/>
    <lineage>
        <taxon>Eukaryota</taxon>
        <taxon>Fungi</taxon>
        <taxon>Dikarya</taxon>
        <taxon>Ascomycota</taxon>
        <taxon>Pezizomycotina</taxon>
        <taxon>Sordariomycetes</taxon>
        <taxon>Xylariomycetidae</taxon>
        <taxon>Amphisphaeriales</taxon>
        <taxon>Apiosporaceae</taxon>
        <taxon>Apiospora</taxon>
    </lineage>
</organism>
<sequence length="97" mass="10902">MQSPSRFQTIRSRFSPTGIRTSFRRASSASSRSSSSRNSFVSSASSTPTETINSVMFRQPSILFMEEEKKDHGSELGLLEPRPIVYWGGMEERMGSF</sequence>
<accession>A0AAW0QWG6</accession>
<evidence type="ECO:0000256" key="1">
    <source>
        <dbReference type="SAM" id="MobiDB-lite"/>
    </source>
</evidence>
<name>A0AAW0QWG6_9PEZI</name>